<dbReference type="Proteomes" id="UP000887561">
    <property type="component" value="Unplaced"/>
</dbReference>
<dbReference type="Pfam" id="PF01183">
    <property type="entry name" value="Glyco_hydro_25"/>
    <property type="match status" value="1"/>
</dbReference>
<sequence length="297" mass="34981">MKIPVVPKADELGFYRIELTEDGFEHFASEFEEDDDDDDYKNFIFEFFKEVNSYKKNSEQPSTVNASVVEFFLKTHPPEIISVSEDSDRIQWAKVRSSNPNLKMVIARCTVGLDVDKDFYYNYRAMFSLKFLQIGVYHHFFGGQNSPTPEEQFQFLKKKLENAGFDKKNHLIGIAVQTEYNADADPVQFTANLSIFVDLLLKNGFMLPIIYCNNNSWKKLIDTTEVDEHFSKLPLWIAHYTQDPNPEYPETWKSRGKKWWMWQYSDKEVMEGMINPVYCSRRNKLHFIQDKMFRSAV</sequence>
<dbReference type="PROSITE" id="PS51904">
    <property type="entry name" value="GLYCOSYL_HYDROL_F25_2"/>
    <property type="match status" value="1"/>
</dbReference>
<name>A0A915N1H5_MELJA</name>
<dbReference type="WBParaSite" id="scaffold7138_cov214.g11708">
    <property type="protein sequence ID" value="scaffold7138_cov214.g11708"/>
    <property type="gene ID" value="scaffold7138_cov214.g11708"/>
</dbReference>
<dbReference type="InterPro" id="IPR017853">
    <property type="entry name" value="GH"/>
</dbReference>
<dbReference type="PANTHER" id="PTHR34135:SF2">
    <property type="entry name" value="LYSOZYME"/>
    <property type="match status" value="1"/>
</dbReference>
<comment type="similarity">
    <text evidence="1">Belongs to the glycosyl hydrolase 25 family.</text>
</comment>
<dbReference type="SUPFAM" id="SSF51445">
    <property type="entry name" value="(Trans)glycosidases"/>
    <property type="match status" value="1"/>
</dbReference>
<keyword evidence="2" id="KW-1185">Reference proteome</keyword>
<organism evidence="2 3">
    <name type="scientific">Meloidogyne javanica</name>
    <name type="common">Root-knot nematode worm</name>
    <dbReference type="NCBI Taxonomy" id="6303"/>
    <lineage>
        <taxon>Eukaryota</taxon>
        <taxon>Metazoa</taxon>
        <taxon>Ecdysozoa</taxon>
        <taxon>Nematoda</taxon>
        <taxon>Chromadorea</taxon>
        <taxon>Rhabditida</taxon>
        <taxon>Tylenchina</taxon>
        <taxon>Tylenchomorpha</taxon>
        <taxon>Tylenchoidea</taxon>
        <taxon>Meloidogynidae</taxon>
        <taxon>Meloidogyninae</taxon>
        <taxon>Meloidogyne</taxon>
        <taxon>Meloidogyne incognita group</taxon>
    </lineage>
</organism>
<dbReference type="GO" id="GO:0003796">
    <property type="term" value="F:lysozyme activity"/>
    <property type="evidence" value="ECO:0007669"/>
    <property type="project" value="InterPro"/>
</dbReference>
<dbReference type="AlphaFoldDB" id="A0A915N1H5"/>
<dbReference type="GO" id="GO:0016998">
    <property type="term" value="P:cell wall macromolecule catabolic process"/>
    <property type="evidence" value="ECO:0007669"/>
    <property type="project" value="InterPro"/>
</dbReference>
<dbReference type="PANTHER" id="PTHR34135">
    <property type="entry name" value="LYSOZYME"/>
    <property type="match status" value="1"/>
</dbReference>
<dbReference type="InterPro" id="IPR002053">
    <property type="entry name" value="Glyco_hydro_25"/>
</dbReference>
<evidence type="ECO:0000256" key="1">
    <source>
        <dbReference type="ARBA" id="ARBA00010646"/>
    </source>
</evidence>
<dbReference type="Gene3D" id="3.20.20.80">
    <property type="entry name" value="Glycosidases"/>
    <property type="match status" value="1"/>
</dbReference>
<accession>A0A915N1H5</accession>
<dbReference type="GO" id="GO:0009253">
    <property type="term" value="P:peptidoglycan catabolic process"/>
    <property type="evidence" value="ECO:0007669"/>
    <property type="project" value="InterPro"/>
</dbReference>
<proteinExistence type="inferred from homology"/>
<protein>
    <submittedName>
        <fullName evidence="3">Lysozyme</fullName>
    </submittedName>
</protein>
<dbReference type="CDD" id="cd00599">
    <property type="entry name" value="GH25_muramidase"/>
    <property type="match status" value="1"/>
</dbReference>
<reference evidence="3" key="1">
    <citation type="submission" date="2022-11" db="UniProtKB">
        <authorList>
            <consortium name="WormBaseParasite"/>
        </authorList>
    </citation>
    <scope>IDENTIFICATION</scope>
</reference>
<dbReference type="GO" id="GO:0016052">
    <property type="term" value="P:carbohydrate catabolic process"/>
    <property type="evidence" value="ECO:0007669"/>
    <property type="project" value="TreeGrafter"/>
</dbReference>
<evidence type="ECO:0000313" key="3">
    <source>
        <dbReference type="WBParaSite" id="scaffold7138_cov214.g11708"/>
    </source>
</evidence>
<evidence type="ECO:0000313" key="2">
    <source>
        <dbReference type="Proteomes" id="UP000887561"/>
    </source>
</evidence>
<dbReference type="GO" id="GO:0006950">
    <property type="term" value="P:response to stress"/>
    <property type="evidence" value="ECO:0007669"/>
    <property type="project" value="UniProtKB-ARBA"/>
</dbReference>